<dbReference type="InterPro" id="IPR003594">
    <property type="entry name" value="HATPase_dom"/>
</dbReference>
<dbReference type="Pfam" id="PF00069">
    <property type="entry name" value="Pkinase"/>
    <property type="match status" value="1"/>
</dbReference>
<dbReference type="SUPFAM" id="SSF55781">
    <property type="entry name" value="GAF domain-like"/>
    <property type="match status" value="1"/>
</dbReference>
<dbReference type="SUPFAM" id="SSF55874">
    <property type="entry name" value="ATPase domain of HSP90 chaperone/DNA topoisomerase II/histidine kinase"/>
    <property type="match status" value="1"/>
</dbReference>
<feature type="domain" description="Histidine kinase" evidence="10">
    <location>
        <begin position="1502"/>
        <end position="1719"/>
    </location>
</feature>
<dbReference type="InterPro" id="IPR027417">
    <property type="entry name" value="P-loop_NTPase"/>
</dbReference>
<evidence type="ECO:0000256" key="6">
    <source>
        <dbReference type="ARBA" id="ARBA00022777"/>
    </source>
</evidence>
<dbReference type="SMART" id="SM00065">
    <property type="entry name" value="GAF"/>
    <property type="match status" value="1"/>
</dbReference>
<dbReference type="CDD" id="cd00082">
    <property type="entry name" value="HisKA"/>
    <property type="match status" value="1"/>
</dbReference>
<dbReference type="Pfam" id="PF13191">
    <property type="entry name" value="AAA_16"/>
    <property type="match status" value="1"/>
</dbReference>
<dbReference type="PANTHER" id="PTHR43642:SF1">
    <property type="entry name" value="HYBRID SIGNAL TRANSDUCTION HISTIDINE KINASE G"/>
    <property type="match status" value="1"/>
</dbReference>
<protein>
    <recommendedName>
        <fullName evidence="2">histidine kinase</fullName>
        <ecNumber evidence="2">2.7.13.3</ecNumber>
    </recommendedName>
</protein>
<dbReference type="PANTHER" id="PTHR43642">
    <property type="entry name" value="HYBRID SIGNAL TRANSDUCTION HISTIDINE KINASE G"/>
    <property type="match status" value="1"/>
</dbReference>
<keyword evidence="4" id="KW-0808">Transferase</keyword>
<dbReference type="Proteomes" id="UP001597451">
    <property type="component" value="Unassembled WGS sequence"/>
</dbReference>
<dbReference type="InterPro" id="IPR036097">
    <property type="entry name" value="HisK_dim/P_sf"/>
</dbReference>
<dbReference type="SUPFAM" id="SSF47384">
    <property type="entry name" value="Homodimeric domain of signal transducing histidine kinase"/>
    <property type="match status" value="1"/>
</dbReference>
<dbReference type="InterPro" id="IPR000719">
    <property type="entry name" value="Prot_kinase_dom"/>
</dbReference>
<dbReference type="SMART" id="SM00382">
    <property type="entry name" value="AAA"/>
    <property type="match status" value="1"/>
</dbReference>
<dbReference type="Pfam" id="PF01590">
    <property type="entry name" value="GAF"/>
    <property type="match status" value="1"/>
</dbReference>
<dbReference type="InterPro" id="IPR005467">
    <property type="entry name" value="His_kinase_dom"/>
</dbReference>
<dbReference type="InterPro" id="IPR053159">
    <property type="entry name" value="Hybrid_Histidine_Kinase"/>
</dbReference>
<dbReference type="Gene3D" id="1.10.287.130">
    <property type="match status" value="1"/>
</dbReference>
<evidence type="ECO:0000313" key="12">
    <source>
        <dbReference type="Proteomes" id="UP001597451"/>
    </source>
</evidence>
<sequence length="1719" mass="195507">MIKLPGYHVLHAVLENTSWTLYKAFDLTNQEAVSIKHRPHKLTNFDYAAAVHDFHLSQTLDNQAILQARVIERKGGTVYTVTEAFTGTSLQAVMEKGPLPVKEFLTLAARIATAVASLHHVHITHKMLHPAHLLLTEKEAIKVTGFEQATFLSTEIQQLNESPYQLRNKVAYMSPEQTGKMNRPLDYRTDLYTLGVIFYEIITGKLPFETSSPAEMVYAHLAKVPTAPKELDPTIPAPISDLIMLLLAKSPSDRYQNTSILQTDLENCLQAWNQHGEIPDSINLRQDDHAYSYERPLKLYGREAAIGQLTEGIAQVNRGKRGMIFITGPSGAGKTALVQELQKTLVRERGYMTTGKFVKLQKEVPYAPIIQAFQGLIRQILSEGQERTQEWKEKLENGIGSYGGVIANFIPEVEWLIGPQESPADLTPEGMHNRFRQAIRQFVGVFARADHPLILFIDDLQWADQATLDLLQHVLLYTNHLLLIGAFRDNEVYAGHPLYAVMKMLNENNLLISKIPVQPLEETHVNKWINDVLYGEKAAKTSIVELVLRITKGNPFYIEQLLKSLHRDRIITYKKEQGGWGVDVERLKQLPEMDSMISLTSQDVQRLPQDTIDMLQLASCLGNRFDLKLLATISGKTFMGVTDALWPGLEEGFIVPADPSYKWIYPEETALFHDQPPVYHFIHDKMQQAFYDSMDVKERERNHLKIGLELLHTFSEEDRDINIFSIVNHLNPSKALLPAHKFSELAEWNWLAGEKALRRAAPEAAFHYYLSALKLLPANKWRLDAHPLTYRIMLGLGEAAYLTKQFEQAEEIFDEILANVEAVTDKLRVYNLKITLYTHVHQVEKATAAGLEGLRLVGWSFKENPTKLDIAKEYMLTRVALLKNRKKDLLNLPKVEDGDALYKLRTLINTNAPTYHVNQNLATVLMLRALRLSLSFGDMNITALVFNNYALTMSAGFKDYDTSFKFGKLAISHVEKFQENSLKARVYFVFGTFINHWKQHIRYNLDYLQRSQQLCLESGNLHLAGASGMFICLIHFMRGDRLSDVKQVIEEQVHFAKQNEYPISTTFLGELQEWMNVLLKEEGDVHYHHHVTGDDPSATIIHHIVRLQMSYILDDQLEAHQILNKLETLVGKTLILINVPDYFYYRALWFVRFAKENSLSRKSAKAKVTPLLKQLKQWANHSPTNFQHKYTHILAEYQFLLQGPSPKVDTLYAEAAEGAMEHGYMQDAAVIYRCTAHYYKERKLHKLATSFMREAYSKFKEWEAFRVAAHLAKTYPDILLSEEESAQLMEVQPLDVNMMMEATSILSREVVLAELLKKWLQIVMTHAGAERAYFFLQGEESLSLAASNEVESDPITYEPPVPLKTGMEVPTAILNYVQRAGERVVLHDASKDGGYFGGDDFMAKQQVKSVLCLPILQQHRLIGILYLDNRHTAYVFTEEVTRLLTTLASQAAISIENAYLYAKLETKVAERTAQLHTVNKQLLLANETLAKAEVLRGKMLANISHDLRSPLATINGYVNAILDGIANTPEMQRDYLQVAKRRLHLLNHLVEDLFDLAQLESGNASFKMEMWPADELFKQLCPQYELEVNRSGLSFRQEMASGVEEWSLVEVDVRRMDQVLTNLVSNAIKHANEGEIIISLSLIYDEIIITVRDKGTGIAPEDLPYVFDRSYSKSATIGKKGHGLGLAISKEIINHHNGRIWAESEIEKGSSFHIALKGY</sequence>
<dbReference type="SMART" id="SM00388">
    <property type="entry name" value="HisKA"/>
    <property type="match status" value="1"/>
</dbReference>
<evidence type="ECO:0000256" key="8">
    <source>
        <dbReference type="ARBA" id="ARBA00023012"/>
    </source>
</evidence>
<dbReference type="InterPro" id="IPR029016">
    <property type="entry name" value="GAF-like_dom_sf"/>
</dbReference>
<keyword evidence="5" id="KW-0547">Nucleotide-binding</keyword>
<dbReference type="Pfam" id="PF00512">
    <property type="entry name" value="HisKA"/>
    <property type="match status" value="1"/>
</dbReference>
<dbReference type="PROSITE" id="PS50109">
    <property type="entry name" value="HIS_KIN"/>
    <property type="match status" value="1"/>
</dbReference>
<evidence type="ECO:0000256" key="2">
    <source>
        <dbReference type="ARBA" id="ARBA00012438"/>
    </source>
</evidence>
<evidence type="ECO:0000259" key="10">
    <source>
        <dbReference type="PROSITE" id="PS50109"/>
    </source>
</evidence>
<comment type="catalytic activity">
    <reaction evidence="1">
        <text>ATP + protein L-histidine = ADP + protein N-phospho-L-histidine.</text>
        <dbReference type="EC" id="2.7.13.3"/>
    </reaction>
</comment>
<dbReference type="Gene3D" id="1.10.510.10">
    <property type="entry name" value="Transferase(Phosphotransferase) domain 1"/>
    <property type="match status" value="1"/>
</dbReference>
<evidence type="ECO:0000256" key="5">
    <source>
        <dbReference type="ARBA" id="ARBA00022741"/>
    </source>
</evidence>
<comment type="caution">
    <text evidence="11">The sequence shown here is derived from an EMBL/GenBank/DDBJ whole genome shotgun (WGS) entry which is preliminary data.</text>
</comment>
<dbReference type="InterPro" id="IPR041664">
    <property type="entry name" value="AAA_16"/>
</dbReference>
<gene>
    <name evidence="11" type="ORF">ACFSUN_14115</name>
</gene>
<dbReference type="Gene3D" id="3.30.565.10">
    <property type="entry name" value="Histidine kinase-like ATPase, C-terminal domain"/>
    <property type="match status" value="1"/>
</dbReference>
<dbReference type="Gene3D" id="3.30.450.40">
    <property type="match status" value="1"/>
</dbReference>
<dbReference type="InterPro" id="IPR036890">
    <property type="entry name" value="HATPase_C_sf"/>
</dbReference>
<dbReference type="InterPro" id="IPR003593">
    <property type="entry name" value="AAA+_ATPase"/>
</dbReference>
<dbReference type="RefSeq" id="WP_379562708.1">
    <property type="nucleotide sequence ID" value="NZ_JBHUMX010000041.1"/>
</dbReference>
<evidence type="ECO:0000256" key="1">
    <source>
        <dbReference type="ARBA" id="ARBA00000085"/>
    </source>
</evidence>
<dbReference type="SUPFAM" id="SSF52540">
    <property type="entry name" value="P-loop containing nucleoside triphosphate hydrolases"/>
    <property type="match status" value="1"/>
</dbReference>
<dbReference type="InterPro" id="IPR011009">
    <property type="entry name" value="Kinase-like_dom_sf"/>
</dbReference>
<name>A0ABW5Q2V1_9BACI</name>
<dbReference type="PRINTS" id="PR00344">
    <property type="entry name" value="BCTRLSENSOR"/>
</dbReference>
<proteinExistence type="predicted"/>
<evidence type="ECO:0000256" key="3">
    <source>
        <dbReference type="ARBA" id="ARBA00022553"/>
    </source>
</evidence>
<dbReference type="InterPro" id="IPR004358">
    <property type="entry name" value="Sig_transdc_His_kin-like_C"/>
</dbReference>
<dbReference type="EC" id="2.7.13.3" evidence="2"/>
<keyword evidence="8" id="KW-0902">Two-component regulatory system</keyword>
<dbReference type="Gene3D" id="3.40.50.300">
    <property type="entry name" value="P-loop containing nucleotide triphosphate hydrolases"/>
    <property type="match status" value="1"/>
</dbReference>
<evidence type="ECO:0000313" key="11">
    <source>
        <dbReference type="EMBL" id="MFD2629920.1"/>
    </source>
</evidence>
<dbReference type="InterPro" id="IPR003661">
    <property type="entry name" value="HisK_dim/P_dom"/>
</dbReference>
<evidence type="ECO:0000259" key="9">
    <source>
        <dbReference type="PROSITE" id="PS50011"/>
    </source>
</evidence>
<feature type="domain" description="Protein kinase" evidence="9">
    <location>
        <begin position="7"/>
        <end position="273"/>
    </location>
</feature>
<dbReference type="SUPFAM" id="SSF48452">
    <property type="entry name" value="TPR-like"/>
    <property type="match status" value="1"/>
</dbReference>
<dbReference type="InterPro" id="IPR003018">
    <property type="entry name" value="GAF"/>
</dbReference>
<keyword evidence="6" id="KW-0418">Kinase</keyword>
<reference evidence="12" key="1">
    <citation type="journal article" date="2019" name="Int. J. Syst. Evol. Microbiol.">
        <title>The Global Catalogue of Microorganisms (GCM) 10K type strain sequencing project: providing services to taxonomists for standard genome sequencing and annotation.</title>
        <authorList>
            <consortium name="The Broad Institute Genomics Platform"/>
            <consortium name="The Broad Institute Genome Sequencing Center for Infectious Disease"/>
            <person name="Wu L."/>
            <person name="Ma J."/>
        </authorList>
    </citation>
    <scope>NUCLEOTIDE SEQUENCE [LARGE SCALE GENOMIC DNA]</scope>
    <source>
        <strain evidence="12">TISTR 1858</strain>
    </source>
</reference>
<accession>A0ABW5Q2V1</accession>
<dbReference type="SMART" id="SM00387">
    <property type="entry name" value="HATPase_c"/>
    <property type="match status" value="1"/>
</dbReference>
<keyword evidence="7" id="KW-0067">ATP-binding</keyword>
<dbReference type="Pfam" id="PF02518">
    <property type="entry name" value="HATPase_c"/>
    <property type="match status" value="1"/>
</dbReference>
<organism evidence="11 12">
    <name type="scientific">Oceanobacillus kapialis</name>
    <dbReference type="NCBI Taxonomy" id="481353"/>
    <lineage>
        <taxon>Bacteria</taxon>
        <taxon>Bacillati</taxon>
        <taxon>Bacillota</taxon>
        <taxon>Bacilli</taxon>
        <taxon>Bacillales</taxon>
        <taxon>Bacillaceae</taxon>
        <taxon>Oceanobacillus</taxon>
    </lineage>
</organism>
<dbReference type="SUPFAM" id="SSF56112">
    <property type="entry name" value="Protein kinase-like (PK-like)"/>
    <property type="match status" value="1"/>
</dbReference>
<dbReference type="EMBL" id="JBHUMX010000041">
    <property type="protein sequence ID" value="MFD2629920.1"/>
    <property type="molecule type" value="Genomic_DNA"/>
</dbReference>
<evidence type="ECO:0000256" key="4">
    <source>
        <dbReference type="ARBA" id="ARBA00022679"/>
    </source>
</evidence>
<dbReference type="PROSITE" id="PS50011">
    <property type="entry name" value="PROTEIN_KINASE_DOM"/>
    <property type="match status" value="1"/>
</dbReference>
<dbReference type="InterPro" id="IPR011990">
    <property type="entry name" value="TPR-like_helical_dom_sf"/>
</dbReference>
<keyword evidence="3" id="KW-0597">Phosphoprotein</keyword>
<evidence type="ECO:0000256" key="7">
    <source>
        <dbReference type="ARBA" id="ARBA00022840"/>
    </source>
</evidence>
<dbReference type="SMART" id="SM00220">
    <property type="entry name" value="S_TKc"/>
    <property type="match status" value="1"/>
</dbReference>
<keyword evidence="12" id="KW-1185">Reference proteome</keyword>